<dbReference type="OrthoDB" id="9781261at2"/>
<evidence type="ECO:0000256" key="10">
    <source>
        <dbReference type="ARBA" id="ARBA00022989"/>
    </source>
</evidence>
<comment type="similarity">
    <text evidence="2 17">Belongs to the cytochrome c oxidase subunit 2 family.</text>
</comment>
<dbReference type="PROSITE" id="PS50857">
    <property type="entry name" value="COX2_CUA"/>
    <property type="match status" value="1"/>
</dbReference>
<dbReference type="Proteomes" id="UP000184184">
    <property type="component" value="Unassembled WGS sequence"/>
</dbReference>
<accession>A0A1M7MAW4</accession>
<dbReference type="GO" id="GO:0005507">
    <property type="term" value="F:copper ion binding"/>
    <property type="evidence" value="ECO:0007669"/>
    <property type="project" value="InterPro"/>
</dbReference>
<gene>
    <name evidence="23" type="ORF">SAMN05216179_1137</name>
</gene>
<dbReference type="GO" id="GO:0016491">
    <property type="term" value="F:oxidoreductase activity"/>
    <property type="evidence" value="ECO:0007669"/>
    <property type="project" value="InterPro"/>
</dbReference>
<dbReference type="GO" id="GO:0020037">
    <property type="term" value="F:heme binding"/>
    <property type="evidence" value="ECO:0007669"/>
    <property type="project" value="InterPro"/>
</dbReference>
<keyword evidence="9 17" id="KW-0249">Electron transport</keyword>
<feature type="domain" description="Cytochrome c" evidence="22">
    <location>
        <begin position="249"/>
        <end position="344"/>
    </location>
</feature>
<dbReference type="EMBL" id="FRCZ01000002">
    <property type="protein sequence ID" value="SHM87870.1"/>
    <property type="molecule type" value="Genomic_DNA"/>
</dbReference>
<dbReference type="Pfam" id="PF00116">
    <property type="entry name" value="COX2"/>
    <property type="match status" value="1"/>
</dbReference>
<reference evidence="23 24" key="1">
    <citation type="submission" date="2016-11" db="EMBL/GenBank/DDBJ databases">
        <authorList>
            <person name="Jaros S."/>
            <person name="Januszkiewicz K."/>
            <person name="Wedrychowicz H."/>
        </authorList>
    </citation>
    <scope>NUCLEOTIDE SEQUENCE [LARGE SCALE GENOMIC DNA]</scope>
    <source>
        <strain evidence="23 24">CGMCC 1.10681</strain>
    </source>
</reference>
<evidence type="ECO:0000256" key="4">
    <source>
        <dbReference type="ARBA" id="ARBA00022617"/>
    </source>
</evidence>
<evidence type="ECO:0000256" key="2">
    <source>
        <dbReference type="ARBA" id="ARBA00007866"/>
    </source>
</evidence>
<keyword evidence="7 16" id="KW-0479">Metal-binding</keyword>
<keyword evidence="24" id="KW-1185">Reference proteome</keyword>
<dbReference type="RefSeq" id="WP_073200576.1">
    <property type="nucleotide sequence ID" value="NZ_FRCZ01000002.1"/>
</dbReference>
<dbReference type="PANTHER" id="PTHR22888">
    <property type="entry name" value="CYTOCHROME C OXIDASE, SUBUNIT II"/>
    <property type="match status" value="1"/>
</dbReference>
<evidence type="ECO:0000256" key="7">
    <source>
        <dbReference type="ARBA" id="ARBA00022723"/>
    </source>
</evidence>
<dbReference type="InterPro" id="IPR036909">
    <property type="entry name" value="Cyt_c-like_dom_sf"/>
</dbReference>
<comment type="cofactor">
    <cofactor evidence="18">
        <name>Cu cation</name>
        <dbReference type="ChEBI" id="CHEBI:23378"/>
    </cofactor>
    <text evidence="18">Binds a copper A center.</text>
</comment>
<evidence type="ECO:0000256" key="15">
    <source>
        <dbReference type="ARBA" id="ARBA00047816"/>
    </source>
</evidence>
<evidence type="ECO:0000259" key="20">
    <source>
        <dbReference type="PROSITE" id="PS50857"/>
    </source>
</evidence>
<evidence type="ECO:0000313" key="23">
    <source>
        <dbReference type="EMBL" id="SHM87870.1"/>
    </source>
</evidence>
<dbReference type="InterPro" id="IPR014222">
    <property type="entry name" value="Cyt_c_oxidase_su2"/>
</dbReference>
<keyword evidence="5 17" id="KW-0679">Respiratory chain</keyword>
<name>A0A1M7MAW4_9BACI</name>
<feature type="transmembrane region" description="Helical" evidence="19">
    <location>
        <begin position="45"/>
        <end position="69"/>
    </location>
</feature>
<feature type="domain" description="Cytochrome oxidase subunit II transmembrane region profile" evidence="21">
    <location>
        <begin position="23"/>
        <end position="121"/>
    </location>
</feature>
<dbReference type="PANTHER" id="PTHR22888:SF10">
    <property type="entry name" value="CYTOCHROME C OXIDASE SUBUNIT 2"/>
    <property type="match status" value="1"/>
</dbReference>
<dbReference type="InterPro" id="IPR045187">
    <property type="entry name" value="CcO_II"/>
</dbReference>
<proteinExistence type="inferred from homology"/>
<dbReference type="EC" id="7.1.1.9" evidence="18"/>
<dbReference type="Pfam" id="PF02790">
    <property type="entry name" value="COX2_TM"/>
    <property type="match status" value="1"/>
</dbReference>
<keyword evidence="8" id="KW-1278">Translocase</keyword>
<evidence type="ECO:0000256" key="19">
    <source>
        <dbReference type="SAM" id="Phobius"/>
    </source>
</evidence>
<dbReference type="InterPro" id="IPR034236">
    <property type="entry name" value="CuRO_CcO_Caa3_II"/>
</dbReference>
<dbReference type="Gene3D" id="1.10.287.90">
    <property type="match status" value="1"/>
</dbReference>
<evidence type="ECO:0000256" key="13">
    <source>
        <dbReference type="ARBA" id="ARBA00023136"/>
    </source>
</evidence>
<keyword evidence="6 17" id="KW-0812">Transmembrane</keyword>
<dbReference type="PROSITE" id="PS51257">
    <property type="entry name" value="PROKAR_LIPOPROTEIN"/>
    <property type="match status" value="1"/>
</dbReference>
<protein>
    <recommendedName>
        <fullName evidence="18">Cytochrome c oxidase subunit 2</fullName>
        <ecNumber evidence="18">7.1.1.9</ecNumber>
    </recommendedName>
</protein>
<comment type="function">
    <text evidence="14 18">Subunits I and II form the functional core of the enzyme complex. Electrons originating in cytochrome c are transferred via heme a and Cu(A) to the binuclear center formed by heme a3 and Cu(B).</text>
</comment>
<evidence type="ECO:0000256" key="16">
    <source>
        <dbReference type="PROSITE-ProRule" id="PRU00433"/>
    </source>
</evidence>
<dbReference type="GO" id="GO:0004129">
    <property type="term" value="F:cytochrome-c oxidase activity"/>
    <property type="evidence" value="ECO:0007669"/>
    <property type="project" value="UniProtKB-EC"/>
</dbReference>
<evidence type="ECO:0000256" key="1">
    <source>
        <dbReference type="ARBA" id="ARBA00004141"/>
    </source>
</evidence>
<dbReference type="SUPFAM" id="SSF46626">
    <property type="entry name" value="Cytochrome c"/>
    <property type="match status" value="1"/>
</dbReference>
<dbReference type="PROSITE" id="PS50999">
    <property type="entry name" value="COX2_TM"/>
    <property type="match status" value="1"/>
</dbReference>
<keyword evidence="12 18" id="KW-0186">Copper</keyword>
<dbReference type="InterPro" id="IPR009056">
    <property type="entry name" value="Cyt_c-like_dom"/>
</dbReference>
<dbReference type="SUPFAM" id="SSF81464">
    <property type="entry name" value="Cytochrome c oxidase subunit II-like, transmembrane region"/>
    <property type="match status" value="1"/>
</dbReference>
<dbReference type="Gene3D" id="2.60.40.420">
    <property type="entry name" value="Cupredoxins - blue copper proteins"/>
    <property type="match status" value="1"/>
</dbReference>
<comment type="catalytic activity">
    <reaction evidence="15 18">
        <text>4 Fe(II)-[cytochrome c] + O2 + 8 H(+)(in) = 4 Fe(III)-[cytochrome c] + 2 H2O + 4 H(+)(out)</text>
        <dbReference type="Rhea" id="RHEA:11436"/>
        <dbReference type="Rhea" id="RHEA-COMP:10350"/>
        <dbReference type="Rhea" id="RHEA-COMP:14399"/>
        <dbReference type="ChEBI" id="CHEBI:15377"/>
        <dbReference type="ChEBI" id="CHEBI:15378"/>
        <dbReference type="ChEBI" id="CHEBI:15379"/>
        <dbReference type="ChEBI" id="CHEBI:29033"/>
        <dbReference type="ChEBI" id="CHEBI:29034"/>
        <dbReference type="EC" id="7.1.1.9"/>
    </reaction>
</comment>
<evidence type="ECO:0000256" key="17">
    <source>
        <dbReference type="RuleBase" id="RU000456"/>
    </source>
</evidence>
<keyword evidence="10 19" id="KW-1133">Transmembrane helix</keyword>
<evidence type="ECO:0000259" key="22">
    <source>
        <dbReference type="PROSITE" id="PS51007"/>
    </source>
</evidence>
<dbReference type="Pfam" id="PF00034">
    <property type="entry name" value="Cytochrom_C"/>
    <property type="match status" value="1"/>
</dbReference>
<comment type="subcellular location">
    <subcellularLocation>
        <location evidence="17">Cell membrane</location>
        <topology evidence="17">Multi-pass membrane protein</topology>
    </subcellularLocation>
    <subcellularLocation>
        <location evidence="1">Membrane</location>
        <topology evidence="1">Multi-pass membrane protein</topology>
    </subcellularLocation>
</comment>
<evidence type="ECO:0000256" key="5">
    <source>
        <dbReference type="ARBA" id="ARBA00022660"/>
    </source>
</evidence>
<evidence type="ECO:0000256" key="12">
    <source>
        <dbReference type="ARBA" id="ARBA00023008"/>
    </source>
</evidence>
<dbReference type="NCBIfam" id="TIGR02866">
    <property type="entry name" value="CoxB"/>
    <property type="match status" value="1"/>
</dbReference>
<keyword evidence="11 16" id="KW-0408">Iron</keyword>
<evidence type="ECO:0000256" key="8">
    <source>
        <dbReference type="ARBA" id="ARBA00022967"/>
    </source>
</evidence>
<keyword evidence="3 17" id="KW-0813">Transport</keyword>
<evidence type="ECO:0000313" key="24">
    <source>
        <dbReference type="Proteomes" id="UP000184184"/>
    </source>
</evidence>
<feature type="domain" description="Cytochrome oxidase subunit II copper A binding" evidence="20">
    <location>
        <begin position="124"/>
        <end position="236"/>
    </location>
</feature>
<dbReference type="InterPro" id="IPR036257">
    <property type="entry name" value="Cyt_c_oxidase_su2_TM_sf"/>
</dbReference>
<dbReference type="InterPro" id="IPR008972">
    <property type="entry name" value="Cupredoxin"/>
</dbReference>
<dbReference type="STRING" id="1027249.SAMN05216179_1137"/>
<evidence type="ECO:0000256" key="6">
    <source>
        <dbReference type="ARBA" id="ARBA00022692"/>
    </source>
</evidence>
<dbReference type="CDD" id="cd04213">
    <property type="entry name" value="CuRO_CcO_Caa3_II"/>
    <property type="match status" value="1"/>
</dbReference>
<keyword evidence="4 16" id="KW-0349">Heme</keyword>
<evidence type="ECO:0000256" key="14">
    <source>
        <dbReference type="ARBA" id="ARBA00024688"/>
    </source>
</evidence>
<dbReference type="AlphaFoldDB" id="A0A1M7MAW4"/>
<dbReference type="GO" id="GO:0005886">
    <property type="term" value="C:plasma membrane"/>
    <property type="evidence" value="ECO:0007669"/>
    <property type="project" value="UniProtKB-SubCell"/>
</dbReference>
<organism evidence="23 24">
    <name type="scientific">Gracilibacillus kekensis</name>
    <dbReference type="NCBI Taxonomy" id="1027249"/>
    <lineage>
        <taxon>Bacteria</taxon>
        <taxon>Bacillati</taxon>
        <taxon>Bacillota</taxon>
        <taxon>Bacilli</taxon>
        <taxon>Bacillales</taxon>
        <taxon>Bacillaceae</taxon>
        <taxon>Gracilibacillus</taxon>
    </lineage>
</organism>
<keyword evidence="13 19" id="KW-0472">Membrane</keyword>
<evidence type="ECO:0000259" key="21">
    <source>
        <dbReference type="PROSITE" id="PS50999"/>
    </source>
</evidence>
<dbReference type="InterPro" id="IPR001505">
    <property type="entry name" value="Copper_CuA"/>
</dbReference>
<dbReference type="PROSITE" id="PS00078">
    <property type="entry name" value="COX2"/>
    <property type="match status" value="1"/>
</dbReference>
<dbReference type="InterPro" id="IPR002429">
    <property type="entry name" value="CcO_II-like_C"/>
</dbReference>
<evidence type="ECO:0000256" key="9">
    <source>
        <dbReference type="ARBA" id="ARBA00022982"/>
    </source>
</evidence>
<feature type="transmembrane region" description="Helical" evidence="19">
    <location>
        <begin position="90"/>
        <end position="112"/>
    </location>
</feature>
<sequence>MKEWMGKIRTLSLFSFLVIILSACGKDNLTALVPKGYGAEESFNVILISILVMIFVFIVVMAIYVYVIFKFRQRKGQENHIPKQTEGNKTLEVVWTVIPILLLIIIAVPTIASTYDLADESEKEDSINVNVQGMQFWWNFEYANEEIQTSQELYIPVNERVYLNMLSSDVIHSFWLPSISGKMDVNPDNENTMYIEAYEEGVYWGKCTEFCGDSHSLMDFKVVVVSQEEYDQWVEGMKNTDPEYTAESSTAQEGQEMFANSCISCHAIDASSSNPVVGPNLADFGNRTMVAGIKNYSKEAIVDWIMNPGEIKPGNGMLSAPYLQDNSMEEEDAEKIADFLMELKATDEPVDSVEQFKKDETENNN</sequence>
<dbReference type="SUPFAM" id="SSF49503">
    <property type="entry name" value="Cupredoxins"/>
    <property type="match status" value="1"/>
</dbReference>
<evidence type="ECO:0000256" key="11">
    <source>
        <dbReference type="ARBA" id="ARBA00023004"/>
    </source>
</evidence>
<evidence type="ECO:0000256" key="18">
    <source>
        <dbReference type="RuleBase" id="RU004024"/>
    </source>
</evidence>
<dbReference type="InterPro" id="IPR011759">
    <property type="entry name" value="Cyt_c_oxidase_su2_TM_dom"/>
</dbReference>
<dbReference type="PROSITE" id="PS51007">
    <property type="entry name" value="CYTC"/>
    <property type="match status" value="1"/>
</dbReference>
<evidence type="ECO:0000256" key="3">
    <source>
        <dbReference type="ARBA" id="ARBA00022448"/>
    </source>
</evidence>
<dbReference type="GO" id="GO:0042773">
    <property type="term" value="P:ATP synthesis coupled electron transport"/>
    <property type="evidence" value="ECO:0007669"/>
    <property type="project" value="TreeGrafter"/>
</dbReference>